<organism evidence="4 5">
    <name type="scientific">Natranaerovirga hydrolytica</name>
    <dbReference type="NCBI Taxonomy" id="680378"/>
    <lineage>
        <taxon>Bacteria</taxon>
        <taxon>Bacillati</taxon>
        <taxon>Bacillota</taxon>
        <taxon>Clostridia</taxon>
        <taxon>Lachnospirales</taxon>
        <taxon>Natranaerovirgaceae</taxon>
        <taxon>Natranaerovirga</taxon>
    </lineage>
</organism>
<dbReference type="OrthoDB" id="153904at2"/>
<dbReference type="InterPro" id="IPR036921">
    <property type="entry name" value="PurM-like_N_sf"/>
</dbReference>
<feature type="domain" description="PurM-like N-terminal" evidence="2">
    <location>
        <begin position="33"/>
        <end position="139"/>
    </location>
</feature>
<dbReference type="EMBL" id="SMGQ01000016">
    <property type="protein sequence ID" value="TCK89030.1"/>
    <property type="molecule type" value="Genomic_DNA"/>
</dbReference>
<comment type="similarity">
    <text evidence="1">Belongs to the HypE family.</text>
</comment>
<evidence type="ECO:0000259" key="2">
    <source>
        <dbReference type="Pfam" id="PF00586"/>
    </source>
</evidence>
<comment type="caution">
    <text evidence="4">The sequence shown here is derived from an EMBL/GenBank/DDBJ whole genome shotgun (WGS) entry which is preliminary data.</text>
</comment>
<reference evidence="4 5" key="1">
    <citation type="submission" date="2019-03" db="EMBL/GenBank/DDBJ databases">
        <title>Genomic Encyclopedia of Type Strains, Phase IV (KMG-IV): sequencing the most valuable type-strain genomes for metagenomic binning, comparative biology and taxonomic classification.</title>
        <authorList>
            <person name="Goeker M."/>
        </authorList>
    </citation>
    <scope>NUCLEOTIDE SEQUENCE [LARGE SCALE GENOMIC DNA]</scope>
    <source>
        <strain evidence="4 5">DSM 24176</strain>
    </source>
</reference>
<dbReference type="Gene3D" id="3.90.650.10">
    <property type="entry name" value="PurM-like C-terminal domain"/>
    <property type="match status" value="1"/>
</dbReference>
<dbReference type="InterPro" id="IPR011854">
    <property type="entry name" value="HypE"/>
</dbReference>
<dbReference type="InterPro" id="IPR010918">
    <property type="entry name" value="PurM-like_C_dom"/>
</dbReference>
<accession>A0A4R1MBY6</accession>
<dbReference type="PANTHER" id="PTHR30303">
    <property type="entry name" value="HYDROGENASE ISOENZYMES FORMATION PROTEIN HYPE"/>
    <property type="match status" value="1"/>
</dbReference>
<dbReference type="Pfam" id="PF02769">
    <property type="entry name" value="AIRS_C"/>
    <property type="match status" value="1"/>
</dbReference>
<dbReference type="PIRSF" id="PIRSF005644">
    <property type="entry name" value="Hdrgns_mtr_HypE"/>
    <property type="match status" value="1"/>
</dbReference>
<dbReference type="RefSeq" id="WP_132283114.1">
    <property type="nucleotide sequence ID" value="NZ_SMGQ01000016.1"/>
</dbReference>
<dbReference type="CDD" id="cd06061">
    <property type="entry name" value="PurM-like1"/>
    <property type="match status" value="1"/>
</dbReference>
<gene>
    <name evidence="4" type="ORF">EDC19_2443</name>
</gene>
<sequence length="328" mass="35806">MEVGKISETVLKRSVLKQIQKRREEVIIRPGVGEDCSLLQLEPDELFVVTTDPITGATQDIGELAIHISANDLASSGAEPVGVLVTILLPEGSTEKVLKEIMKDIEKTCESINIEVIGGHTEVTQAVNQPIVSVTGIGKCKNDHVITSSGAKEGQDIVMTKSAGLEGTAIIAKEKEKELSLKYKQAFIDNAQKFSDALSVIKESQIAKEYEATAMHDVTEGGIFGALWELASSSKVGFEVELDKIPIKQETIEICEHFDLNPYKLISSGVLLITTYKGKELIQALEKAHIEASIIGKVNQTKAKEIVINGHKRTLEPPKSDELYKLYN</sequence>
<keyword evidence="5" id="KW-1185">Reference proteome</keyword>
<evidence type="ECO:0000313" key="5">
    <source>
        <dbReference type="Proteomes" id="UP000294545"/>
    </source>
</evidence>
<dbReference type="InterPro" id="IPR016188">
    <property type="entry name" value="PurM-like_N"/>
</dbReference>
<evidence type="ECO:0000259" key="3">
    <source>
        <dbReference type="Pfam" id="PF02769"/>
    </source>
</evidence>
<evidence type="ECO:0000313" key="4">
    <source>
        <dbReference type="EMBL" id="TCK89030.1"/>
    </source>
</evidence>
<dbReference type="Pfam" id="PF00586">
    <property type="entry name" value="AIRS"/>
    <property type="match status" value="1"/>
</dbReference>
<dbReference type="PANTHER" id="PTHR30303:SF4">
    <property type="entry name" value="HYDROGENASE EXPRESSION_FORMATION PROTEIN HYPE"/>
    <property type="match status" value="1"/>
</dbReference>
<dbReference type="Gene3D" id="3.30.1330.10">
    <property type="entry name" value="PurM-like, N-terminal domain"/>
    <property type="match status" value="1"/>
</dbReference>
<dbReference type="SUPFAM" id="SSF56042">
    <property type="entry name" value="PurM C-terminal domain-like"/>
    <property type="match status" value="1"/>
</dbReference>
<dbReference type="GO" id="GO:0051604">
    <property type="term" value="P:protein maturation"/>
    <property type="evidence" value="ECO:0007669"/>
    <property type="project" value="TreeGrafter"/>
</dbReference>
<dbReference type="Proteomes" id="UP000294545">
    <property type="component" value="Unassembled WGS sequence"/>
</dbReference>
<proteinExistence type="inferred from homology"/>
<dbReference type="GO" id="GO:0016301">
    <property type="term" value="F:kinase activity"/>
    <property type="evidence" value="ECO:0007669"/>
    <property type="project" value="UniProtKB-KW"/>
</dbReference>
<name>A0A4R1MBY6_9FIRM</name>
<evidence type="ECO:0000256" key="1">
    <source>
        <dbReference type="ARBA" id="ARBA00006243"/>
    </source>
</evidence>
<dbReference type="SUPFAM" id="SSF55326">
    <property type="entry name" value="PurM N-terminal domain-like"/>
    <property type="match status" value="1"/>
</dbReference>
<dbReference type="AlphaFoldDB" id="A0A4R1MBY6"/>
<feature type="domain" description="PurM-like C-terminal" evidence="3">
    <location>
        <begin position="152"/>
        <end position="307"/>
    </location>
</feature>
<protein>
    <submittedName>
        <fullName evidence="4">Thiamin-phosphate kinase</fullName>
    </submittedName>
</protein>
<dbReference type="InterPro" id="IPR036676">
    <property type="entry name" value="PurM-like_C_sf"/>
</dbReference>
<keyword evidence="4" id="KW-0808">Transferase</keyword>
<keyword evidence="4" id="KW-0418">Kinase</keyword>